<organism evidence="1 2">
    <name type="scientific">Brachionus plicatilis</name>
    <name type="common">Marine rotifer</name>
    <name type="synonym">Brachionus muelleri</name>
    <dbReference type="NCBI Taxonomy" id="10195"/>
    <lineage>
        <taxon>Eukaryota</taxon>
        <taxon>Metazoa</taxon>
        <taxon>Spiralia</taxon>
        <taxon>Gnathifera</taxon>
        <taxon>Rotifera</taxon>
        <taxon>Eurotatoria</taxon>
        <taxon>Monogononta</taxon>
        <taxon>Pseudotrocha</taxon>
        <taxon>Ploima</taxon>
        <taxon>Brachionidae</taxon>
        <taxon>Brachionus</taxon>
    </lineage>
</organism>
<evidence type="ECO:0000313" key="2">
    <source>
        <dbReference type="Proteomes" id="UP000276133"/>
    </source>
</evidence>
<evidence type="ECO:0000313" key="1">
    <source>
        <dbReference type="EMBL" id="RNA01190.1"/>
    </source>
</evidence>
<gene>
    <name evidence="1" type="ORF">BpHYR1_043045</name>
</gene>
<dbReference type="EMBL" id="REGN01009421">
    <property type="protein sequence ID" value="RNA01190.1"/>
    <property type="molecule type" value="Genomic_DNA"/>
</dbReference>
<reference evidence="1 2" key="1">
    <citation type="journal article" date="2018" name="Sci. Rep.">
        <title>Genomic signatures of local adaptation to the degree of environmental predictability in rotifers.</title>
        <authorList>
            <person name="Franch-Gras L."/>
            <person name="Hahn C."/>
            <person name="Garcia-Roger E.M."/>
            <person name="Carmona M.J."/>
            <person name="Serra M."/>
            <person name="Gomez A."/>
        </authorList>
    </citation>
    <scope>NUCLEOTIDE SEQUENCE [LARGE SCALE GENOMIC DNA]</scope>
    <source>
        <strain evidence="1">HYR1</strain>
    </source>
</reference>
<feature type="non-terminal residue" evidence="1">
    <location>
        <position position="1"/>
    </location>
</feature>
<dbReference type="Proteomes" id="UP000276133">
    <property type="component" value="Unassembled WGS sequence"/>
</dbReference>
<dbReference type="AlphaFoldDB" id="A0A3M7PQ63"/>
<sequence>WLTAKNLAVFFRPFLRPSVYFRPFILVVQKIDRLADRPNDRKKSSVLTYNLNKQPYYSELFKSHQSWVKSRL</sequence>
<name>A0A3M7PQ63_BRAPC</name>
<keyword evidence="2" id="KW-1185">Reference proteome</keyword>
<accession>A0A3M7PQ63</accession>
<comment type="caution">
    <text evidence="1">The sequence shown here is derived from an EMBL/GenBank/DDBJ whole genome shotgun (WGS) entry which is preliminary data.</text>
</comment>
<protein>
    <submittedName>
        <fullName evidence="1">Uncharacterized protein</fullName>
    </submittedName>
</protein>
<proteinExistence type="predicted"/>